<sequence>MSDEVGDVGPVELREQTLGVIAALLEAGLFVVGDLGPSGFEPWRLEPEAAVARIRTEWDVPEAPLHAGDACWLQITDKGQALARSLVDEAE</sequence>
<keyword evidence="2" id="KW-1185">Reference proteome</keyword>
<dbReference type="RefSeq" id="WP_274201620.1">
    <property type="nucleotide sequence ID" value="NZ_JAQZAO010000007.1"/>
</dbReference>
<dbReference type="EMBL" id="JAQZAO010000007">
    <property type="protein sequence ID" value="MDD7967088.1"/>
    <property type="molecule type" value="Genomic_DNA"/>
</dbReference>
<dbReference type="Proteomes" id="UP001300763">
    <property type="component" value="Unassembled WGS sequence"/>
</dbReference>
<accession>A0ABT5SW48</accession>
<reference evidence="1 2" key="1">
    <citation type="submission" date="2023-02" db="EMBL/GenBank/DDBJ databases">
        <title>Genome sequencing required for Actinomycetospora new species description.</title>
        <authorList>
            <person name="Saimee Y."/>
            <person name="Duangmal K."/>
        </authorList>
    </citation>
    <scope>NUCLEOTIDE SEQUENCE [LARGE SCALE GENOMIC DNA]</scope>
    <source>
        <strain evidence="1 2">DW7H6</strain>
    </source>
</reference>
<protein>
    <submittedName>
        <fullName evidence="1">Uncharacterized protein</fullName>
    </submittedName>
</protein>
<comment type="caution">
    <text evidence="1">The sequence shown here is derived from an EMBL/GenBank/DDBJ whole genome shotgun (WGS) entry which is preliminary data.</text>
</comment>
<evidence type="ECO:0000313" key="1">
    <source>
        <dbReference type="EMBL" id="MDD7967088.1"/>
    </source>
</evidence>
<name>A0ABT5SW48_9PSEU</name>
<organism evidence="1 2">
    <name type="scientific">Actinomycetospora lemnae</name>
    <dbReference type="NCBI Taxonomy" id="3019891"/>
    <lineage>
        <taxon>Bacteria</taxon>
        <taxon>Bacillati</taxon>
        <taxon>Actinomycetota</taxon>
        <taxon>Actinomycetes</taxon>
        <taxon>Pseudonocardiales</taxon>
        <taxon>Pseudonocardiaceae</taxon>
        <taxon>Actinomycetospora</taxon>
    </lineage>
</organism>
<proteinExistence type="predicted"/>
<evidence type="ECO:0000313" key="2">
    <source>
        <dbReference type="Proteomes" id="UP001300763"/>
    </source>
</evidence>
<gene>
    <name evidence="1" type="ORF">PGB27_17260</name>
</gene>